<sequence length="156" mass="17339">MTSPHAAEAGPPARPRIEILLVEDSEPDVLLTQEAFEGARVPNQVHVVRDGVEALRFLRREGEYASSPRPDVILLDINMPRKNGLEVLGEIKADPALGSIPVVMLTTSQAEEDVRNSYAQHASGYVVKPVGFENFLNAIRAFEDFWMTFVRFPPRA</sequence>
<evidence type="ECO:0000256" key="1">
    <source>
        <dbReference type="PROSITE-ProRule" id="PRU00169"/>
    </source>
</evidence>
<gene>
    <name evidence="3" type="ORF">DAETH_05730</name>
</gene>
<protein>
    <submittedName>
        <fullName evidence="3">Response regulator</fullName>
    </submittedName>
</protein>
<dbReference type="PANTHER" id="PTHR44520">
    <property type="entry name" value="RESPONSE REGULATOR RCP1-RELATED"/>
    <property type="match status" value="1"/>
</dbReference>
<dbReference type="Pfam" id="PF00072">
    <property type="entry name" value="Response_reg"/>
    <property type="match status" value="1"/>
</dbReference>
<dbReference type="RefSeq" id="WP_264776436.1">
    <property type="nucleotide sequence ID" value="NZ_AP026560.1"/>
</dbReference>
<dbReference type="PROSITE" id="PS50110">
    <property type="entry name" value="RESPONSE_REGULATORY"/>
    <property type="match status" value="1"/>
</dbReference>
<dbReference type="InterPro" id="IPR052893">
    <property type="entry name" value="TCS_response_regulator"/>
</dbReference>
<dbReference type="InterPro" id="IPR001789">
    <property type="entry name" value="Sig_transdc_resp-reg_receiver"/>
</dbReference>
<evidence type="ECO:0000313" key="3">
    <source>
        <dbReference type="EMBL" id="BDP40604.1"/>
    </source>
</evidence>
<dbReference type="EMBL" id="AP026560">
    <property type="protein sequence ID" value="BDP40604.1"/>
    <property type="molecule type" value="Genomic_DNA"/>
</dbReference>
<evidence type="ECO:0000259" key="2">
    <source>
        <dbReference type="PROSITE" id="PS50110"/>
    </source>
</evidence>
<dbReference type="SUPFAM" id="SSF52172">
    <property type="entry name" value="CheY-like"/>
    <property type="match status" value="1"/>
</dbReference>
<organism evidence="3 4">
    <name type="scientific">Deinococcus aetherius</name>
    <dbReference type="NCBI Taxonomy" id="200252"/>
    <lineage>
        <taxon>Bacteria</taxon>
        <taxon>Thermotogati</taxon>
        <taxon>Deinococcota</taxon>
        <taxon>Deinococci</taxon>
        <taxon>Deinococcales</taxon>
        <taxon>Deinococcaceae</taxon>
        <taxon>Deinococcus</taxon>
    </lineage>
</organism>
<keyword evidence="1" id="KW-0597">Phosphoprotein</keyword>
<dbReference type="Proteomes" id="UP001064971">
    <property type="component" value="Chromosome"/>
</dbReference>
<feature type="domain" description="Response regulatory" evidence="2">
    <location>
        <begin position="18"/>
        <end position="143"/>
    </location>
</feature>
<feature type="modified residue" description="4-aspartylphosphate" evidence="1">
    <location>
        <position position="76"/>
    </location>
</feature>
<dbReference type="InterPro" id="IPR011006">
    <property type="entry name" value="CheY-like_superfamily"/>
</dbReference>
<accession>A0ABM8AA19</accession>
<dbReference type="SMART" id="SM00448">
    <property type="entry name" value="REC"/>
    <property type="match status" value="1"/>
</dbReference>
<dbReference type="PANTHER" id="PTHR44520:SF2">
    <property type="entry name" value="RESPONSE REGULATOR RCP1"/>
    <property type="match status" value="1"/>
</dbReference>
<keyword evidence="4" id="KW-1185">Reference proteome</keyword>
<dbReference type="Gene3D" id="3.40.50.2300">
    <property type="match status" value="1"/>
</dbReference>
<name>A0ABM8AA19_9DEIO</name>
<reference evidence="3" key="1">
    <citation type="submission" date="2022-07" db="EMBL/GenBank/DDBJ databases">
        <title>Complete Genome Sequence of the Radioresistant Bacterium Deinococcus aetherius ST0316, Isolated from the Air Dust collected in Lower Stratosphere above Japan.</title>
        <authorList>
            <person name="Satoh K."/>
            <person name="Hagiwara K."/>
            <person name="Katsumata K."/>
            <person name="Kubo A."/>
            <person name="Yokobori S."/>
            <person name="Yamagishi A."/>
            <person name="Oono Y."/>
            <person name="Narumi I."/>
        </authorList>
    </citation>
    <scope>NUCLEOTIDE SEQUENCE</scope>
    <source>
        <strain evidence="3">ST0316</strain>
    </source>
</reference>
<proteinExistence type="predicted"/>
<dbReference type="CDD" id="cd17557">
    <property type="entry name" value="REC_Rcp-like"/>
    <property type="match status" value="1"/>
</dbReference>
<evidence type="ECO:0000313" key="4">
    <source>
        <dbReference type="Proteomes" id="UP001064971"/>
    </source>
</evidence>